<keyword evidence="3" id="KW-1185">Reference proteome</keyword>
<feature type="transmembrane region" description="Helical" evidence="1">
    <location>
        <begin position="15"/>
        <end position="35"/>
    </location>
</feature>
<protein>
    <submittedName>
        <fullName evidence="2">Uncharacterized protein</fullName>
    </submittedName>
</protein>
<accession>A0A5B7F8D7</accession>
<evidence type="ECO:0000313" key="3">
    <source>
        <dbReference type="Proteomes" id="UP000324222"/>
    </source>
</evidence>
<proteinExistence type="predicted"/>
<organism evidence="2 3">
    <name type="scientific">Portunus trituberculatus</name>
    <name type="common">Swimming crab</name>
    <name type="synonym">Neptunus trituberculatus</name>
    <dbReference type="NCBI Taxonomy" id="210409"/>
    <lineage>
        <taxon>Eukaryota</taxon>
        <taxon>Metazoa</taxon>
        <taxon>Ecdysozoa</taxon>
        <taxon>Arthropoda</taxon>
        <taxon>Crustacea</taxon>
        <taxon>Multicrustacea</taxon>
        <taxon>Malacostraca</taxon>
        <taxon>Eumalacostraca</taxon>
        <taxon>Eucarida</taxon>
        <taxon>Decapoda</taxon>
        <taxon>Pleocyemata</taxon>
        <taxon>Brachyura</taxon>
        <taxon>Eubrachyura</taxon>
        <taxon>Portunoidea</taxon>
        <taxon>Portunidae</taxon>
        <taxon>Portuninae</taxon>
        <taxon>Portunus</taxon>
    </lineage>
</organism>
<dbReference type="Proteomes" id="UP000324222">
    <property type="component" value="Unassembled WGS sequence"/>
</dbReference>
<keyword evidence="1" id="KW-1133">Transmembrane helix</keyword>
<keyword evidence="1" id="KW-0472">Membrane</keyword>
<gene>
    <name evidence="2" type="ORF">E2C01_034383</name>
</gene>
<dbReference type="EMBL" id="VSRR010004824">
    <property type="protein sequence ID" value="MPC40814.1"/>
    <property type="molecule type" value="Genomic_DNA"/>
</dbReference>
<evidence type="ECO:0000313" key="2">
    <source>
        <dbReference type="EMBL" id="MPC40814.1"/>
    </source>
</evidence>
<dbReference type="AlphaFoldDB" id="A0A5B7F8D7"/>
<keyword evidence="1" id="KW-0812">Transmembrane</keyword>
<comment type="caution">
    <text evidence="2">The sequence shown here is derived from an EMBL/GenBank/DDBJ whole genome shotgun (WGS) entry which is preliminary data.</text>
</comment>
<reference evidence="2 3" key="1">
    <citation type="submission" date="2019-05" db="EMBL/GenBank/DDBJ databases">
        <title>Another draft genome of Portunus trituberculatus and its Hox gene families provides insights of decapod evolution.</title>
        <authorList>
            <person name="Jeong J.-H."/>
            <person name="Song I."/>
            <person name="Kim S."/>
            <person name="Choi T."/>
            <person name="Kim D."/>
            <person name="Ryu S."/>
            <person name="Kim W."/>
        </authorList>
    </citation>
    <scope>NUCLEOTIDE SEQUENCE [LARGE SCALE GENOMIC DNA]</scope>
    <source>
        <tissue evidence="2">Muscle</tissue>
    </source>
</reference>
<evidence type="ECO:0000256" key="1">
    <source>
        <dbReference type="SAM" id="Phobius"/>
    </source>
</evidence>
<name>A0A5B7F8D7_PORTR</name>
<sequence length="82" mass="9190">MWAAGRPMTSLPSPLVSAHVAGLGRVGLGWAYWFLSSPRLYRLTSPSALLRNFKNVGARNFHTRHESTHVDRNAVESKRESE</sequence>